<dbReference type="SUPFAM" id="SSF103481">
    <property type="entry name" value="Multidrug resistance efflux transporter EmrE"/>
    <property type="match status" value="1"/>
</dbReference>
<dbReference type="PANTHER" id="PTHR30561:SF9">
    <property type="entry name" value="4-AMINO-4-DEOXY-L-ARABINOSE-PHOSPHOUNDECAPRENOL FLIPPASE SUBUNIT ARNF-RELATED"/>
    <property type="match status" value="1"/>
</dbReference>
<evidence type="ECO:0000256" key="1">
    <source>
        <dbReference type="ARBA" id="ARBA00004651"/>
    </source>
</evidence>
<feature type="transmembrane region" description="Helical" evidence="7">
    <location>
        <begin position="74"/>
        <end position="97"/>
    </location>
</feature>
<dbReference type="EMBL" id="OU015430">
    <property type="protein sequence ID" value="CAG4976974.1"/>
    <property type="molecule type" value="Genomic_DNA"/>
</dbReference>
<evidence type="ECO:0000313" key="8">
    <source>
        <dbReference type="EMBL" id="CAG4976974.1"/>
    </source>
</evidence>
<dbReference type="Gene3D" id="1.10.3730.20">
    <property type="match status" value="1"/>
</dbReference>
<dbReference type="Proteomes" id="UP000680116">
    <property type="component" value="Chromosome"/>
</dbReference>
<keyword evidence="3 6" id="KW-0812">Transmembrane</keyword>
<gene>
    <name evidence="8" type="primary">arnE</name>
    <name evidence="8" type="ORF">LYB30171_02311</name>
</gene>
<protein>
    <submittedName>
        <fullName evidence="8">4-amino-4-deoxy-L-arabinose-phosphoundecaprenol flippase subunit ArnE</fullName>
    </submittedName>
</protein>
<comment type="subcellular location">
    <subcellularLocation>
        <location evidence="1 6">Cell membrane</location>
        <topology evidence="1 6">Multi-pass membrane protein</topology>
    </subcellularLocation>
</comment>
<proteinExistence type="inferred from homology"/>
<evidence type="ECO:0000313" key="9">
    <source>
        <dbReference type="Proteomes" id="UP000680116"/>
    </source>
</evidence>
<keyword evidence="5 7" id="KW-0472">Membrane</keyword>
<dbReference type="InterPro" id="IPR045324">
    <property type="entry name" value="Small_multidrug_res"/>
</dbReference>
<name>A0ABM8UI10_9GAMM</name>
<evidence type="ECO:0000256" key="6">
    <source>
        <dbReference type="RuleBase" id="RU003942"/>
    </source>
</evidence>
<reference evidence="8 9" key="1">
    <citation type="submission" date="2021-04" db="EMBL/GenBank/DDBJ databases">
        <authorList>
            <person name="Rodrigo-Torres L."/>
            <person name="Arahal R. D."/>
            <person name="Lucena T."/>
        </authorList>
    </citation>
    <scope>NUCLEOTIDE SEQUENCE [LARGE SCALE GENOMIC DNA]</scope>
    <source>
        <strain evidence="8 9">CECT 30171</strain>
    </source>
</reference>
<dbReference type="InterPro" id="IPR037185">
    <property type="entry name" value="EmrE-like"/>
</dbReference>
<keyword evidence="2" id="KW-1003">Cell membrane</keyword>
<evidence type="ECO:0000256" key="7">
    <source>
        <dbReference type="SAM" id="Phobius"/>
    </source>
</evidence>
<evidence type="ECO:0000256" key="3">
    <source>
        <dbReference type="ARBA" id="ARBA00022692"/>
    </source>
</evidence>
<evidence type="ECO:0000256" key="2">
    <source>
        <dbReference type="ARBA" id="ARBA00022475"/>
    </source>
</evidence>
<comment type="similarity">
    <text evidence="6">Belongs to the drug/metabolite transporter (DMT) superfamily. Small multidrug resistance (SMR) (TC 2.A.7.1) family.</text>
</comment>
<keyword evidence="9" id="KW-1185">Reference proteome</keyword>
<feature type="transmembrane region" description="Helical" evidence="7">
    <location>
        <begin position="103"/>
        <end position="121"/>
    </location>
</feature>
<dbReference type="RefSeq" id="WP_215218811.1">
    <property type="nucleotide sequence ID" value="NZ_OU015430.1"/>
</dbReference>
<evidence type="ECO:0000256" key="4">
    <source>
        <dbReference type="ARBA" id="ARBA00022989"/>
    </source>
</evidence>
<dbReference type="PANTHER" id="PTHR30561">
    <property type="entry name" value="SMR FAMILY PROTON-DEPENDENT DRUG EFFLUX TRANSPORTER SUGE"/>
    <property type="match status" value="1"/>
</dbReference>
<dbReference type="InterPro" id="IPR000390">
    <property type="entry name" value="Small_drug/metabolite_transptr"/>
</dbReference>
<feature type="transmembrane region" description="Helical" evidence="7">
    <location>
        <begin position="40"/>
        <end position="67"/>
    </location>
</feature>
<organism evidence="8 9">
    <name type="scientific">Novilysobacter luteus</name>
    <dbReference type="NCBI Taxonomy" id="2822368"/>
    <lineage>
        <taxon>Bacteria</taxon>
        <taxon>Pseudomonadati</taxon>
        <taxon>Pseudomonadota</taxon>
        <taxon>Gammaproteobacteria</taxon>
        <taxon>Lysobacterales</taxon>
        <taxon>Lysobacteraceae</taxon>
        <taxon>Novilysobacter</taxon>
    </lineage>
</organism>
<dbReference type="Pfam" id="PF00893">
    <property type="entry name" value="Multi_Drug_Res"/>
    <property type="match status" value="1"/>
</dbReference>
<keyword evidence="4 7" id="KW-1133">Transmembrane helix</keyword>
<sequence length="127" mass="13506">MIREILMIIFVTCSTLGSQLLVKRAVTQIAARDPVPTGVQWLLAACLSPSVIMAVAIQGIGFIVWVVVVSRVKLGMAFAISGALFYVLIALSSWVLYDERLSAAQWAGLVLVSCGVLLMTLSGGRPG</sequence>
<evidence type="ECO:0000256" key="5">
    <source>
        <dbReference type="ARBA" id="ARBA00023136"/>
    </source>
</evidence>
<accession>A0ABM8UI10</accession>